<protein>
    <submittedName>
        <fullName evidence="8">RNA polymerase sigma factor SigW</fullName>
    </submittedName>
</protein>
<dbReference type="Pfam" id="PF08281">
    <property type="entry name" value="Sigma70_r4_2"/>
    <property type="match status" value="1"/>
</dbReference>
<dbReference type="InterPro" id="IPR007627">
    <property type="entry name" value="RNA_pol_sigma70_r2"/>
</dbReference>
<evidence type="ECO:0000259" key="6">
    <source>
        <dbReference type="Pfam" id="PF04542"/>
    </source>
</evidence>
<dbReference type="Gene3D" id="1.10.1740.10">
    <property type="match status" value="1"/>
</dbReference>
<dbReference type="Proteomes" id="UP000023435">
    <property type="component" value="Unassembled WGS sequence"/>
</dbReference>
<dbReference type="EMBL" id="JAJA02000001">
    <property type="protein sequence ID" value="KWS06376.1"/>
    <property type="molecule type" value="Genomic_DNA"/>
</dbReference>
<evidence type="ECO:0000313" key="9">
    <source>
        <dbReference type="Proteomes" id="UP000023435"/>
    </source>
</evidence>
<reference evidence="8 9" key="1">
    <citation type="journal article" date="2014" name="Genome Announc.">
        <title>Draft Genome Sequence of Lysobacter capsici AZ78, a Bacterium Antagonistic to Plant-Pathogenic Oomycetes.</title>
        <authorList>
            <person name="Puopolo G."/>
            <person name="Sonego P."/>
            <person name="Engelen K."/>
            <person name="Pertot I."/>
        </authorList>
    </citation>
    <scope>NUCLEOTIDE SEQUENCE [LARGE SCALE GENOMIC DNA]</scope>
    <source>
        <strain evidence="8 9">AZ78</strain>
    </source>
</reference>
<keyword evidence="9" id="KW-1185">Reference proteome</keyword>
<evidence type="ECO:0000313" key="8">
    <source>
        <dbReference type="EMBL" id="KWS06376.1"/>
    </source>
</evidence>
<sequence>MTESAPSPEWLAQQYGPLVFKAAYRVLGDASLAEDVQQDVFLKLIESDPAEVGSWPAYLSASAVRAAIDMLRRRQRWWRVVPMWRAQQPLAAASAEQASEERERGQRLRLALAKLPKREAQCFSLRYLECMEIGEIARSLALSENNVNVVLHRARRRLETQLGEAATEIAP</sequence>
<keyword evidence="3" id="KW-0731">Sigma factor</keyword>
<name>A0A108UBW7_9GAMM</name>
<dbReference type="GO" id="GO:0016987">
    <property type="term" value="F:sigma factor activity"/>
    <property type="evidence" value="ECO:0007669"/>
    <property type="project" value="UniProtKB-KW"/>
</dbReference>
<feature type="domain" description="RNA polymerase sigma factor 70 region 4 type 2" evidence="7">
    <location>
        <begin position="106"/>
        <end position="158"/>
    </location>
</feature>
<evidence type="ECO:0000256" key="3">
    <source>
        <dbReference type="ARBA" id="ARBA00023082"/>
    </source>
</evidence>
<evidence type="ECO:0000256" key="2">
    <source>
        <dbReference type="ARBA" id="ARBA00023015"/>
    </source>
</evidence>
<dbReference type="InterPro" id="IPR013325">
    <property type="entry name" value="RNA_pol_sigma_r2"/>
</dbReference>
<comment type="caution">
    <text evidence="8">The sequence shown here is derived from an EMBL/GenBank/DDBJ whole genome shotgun (WGS) entry which is preliminary data.</text>
</comment>
<accession>A0A108UBW7</accession>
<evidence type="ECO:0000256" key="4">
    <source>
        <dbReference type="ARBA" id="ARBA00023125"/>
    </source>
</evidence>
<dbReference type="GO" id="GO:0006352">
    <property type="term" value="P:DNA-templated transcription initiation"/>
    <property type="evidence" value="ECO:0007669"/>
    <property type="project" value="InterPro"/>
</dbReference>
<dbReference type="InterPro" id="IPR013249">
    <property type="entry name" value="RNA_pol_sigma70_r4_t2"/>
</dbReference>
<evidence type="ECO:0000256" key="1">
    <source>
        <dbReference type="ARBA" id="ARBA00010641"/>
    </source>
</evidence>
<evidence type="ECO:0000256" key="5">
    <source>
        <dbReference type="ARBA" id="ARBA00023163"/>
    </source>
</evidence>
<dbReference type="SUPFAM" id="SSF88659">
    <property type="entry name" value="Sigma3 and sigma4 domains of RNA polymerase sigma factors"/>
    <property type="match status" value="1"/>
</dbReference>
<dbReference type="Gene3D" id="1.10.10.10">
    <property type="entry name" value="Winged helix-like DNA-binding domain superfamily/Winged helix DNA-binding domain"/>
    <property type="match status" value="1"/>
</dbReference>
<comment type="similarity">
    <text evidence="1">Belongs to the sigma-70 factor family. ECF subfamily.</text>
</comment>
<gene>
    <name evidence="8" type="ORF">AZ78_3932</name>
</gene>
<dbReference type="SUPFAM" id="SSF88946">
    <property type="entry name" value="Sigma2 domain of RNA polymerase sigma factors"/>
    <property type="match status" value="1"/>
</dbReference>
<keyword evidence="2" id="KW-0805">Transcription regulation</keyword>
<organism evidence="8 9">
    <name type="scientific">Lysobacter capsici AZ78</name>
    <dbReference type="NCBI Taxonomy" id="1444315"/>
    <lineage>
        <taxon>Bacteria</taxon>
        <taxon>Pseudomonadati</taxon>
        <taxon>Pseudomonadota</taxon>
        <taxon>Gammaproteobacteria</taxon>
        <taxon>Lysobacterales</taxon>
        <taxon>Lysobacteraceae</taxon>
        <taxon>Lysobacter</taxon>
    </lineage>
</organism>
<dbReference type="InterPro" id="IPR036388">
    <property type="entry name" value="WH-like_DNA-bd_sf"/>
</dbReference>
<proteinExistence type="inferred from homology"/>
<dbReference type="InterPro" id="IPR013324">
    <property type="entry name" value="RNA_pol_sigma_r3/r4-like"/>
</dbReference>
<dbReference type="Pfam" id="PF04542">
    <property type="entry name" value="Sigma70_r2"/>
    <property type="match status" value="1"/>
</dbReference>
<dbReference type="InterPro" id="IPR039425">
    <property type="entry name" value="RNA_pol_sigma-70-like"/>
</dbReference>
<dbReference type="GO" id="GO:0003677">
    <property type="term" value="F:DNA binding"/>
    <property type="evidence" value="ECO:0007669"/>
    <property type="project" value="UniProtKB-KW"/>
</dbReference>
<dbReference type="PANTHER" id="PTHR43133:SF8">
    <property type="entry name" value="RNA POLYMERASE SIGMA FACTOR HI_1459-RELATED"/>
    <property type="match status" value="1"/>
</dbReference>
<dbReference type="RefSeq" id="WP_036106396.1">
    <property type="nucleotide sequence ID" value="NZ_JAJA02000001.1"/>
</dbReference>
<dbReference type="OrthoDB" id="9797134at2"/>
<dbReference type="NCBIfam" id="TIGR02937">
    <property type="entry name" value="sigma70-ECF"/>
    <property type="match status" value="1"/>
</dbReference>
<feature type="domain" description="RNA polymerase sigma-70 region 2" evidence="6">
    <location>
        <begin position="11"/>
        <end position="76"/>
    </location>
</feature>
<dbReference type="InterPro" id="IPR014284">
    <property type="entry name" value="RNA_pol_sigma-70_dom"/>
</dbReference>
<dbReference type="PANTHER" id="PTHR43133">
    <property type="entry name" value="RNA POLYMERASE ECF-TYPE SIGMA FACTO"/>
    <property type="match status" value="1"/>
</dbReference>
<keyword evidence="5" id="KW-0804">Transcription</keyword>
<dbReference type="CDD" id="cd06171">
    <property type="entry name" value="Sigma70_r4"/>
    <property type="match status" value="1"/>
</dbReference>
<keyword evidence="4" id="KW-0238">DNA-binding</keyword>
<dbReference type="AlphaFoldDB" id="A0A108UBW7"/>
<evidence type="ECO:0000259" key="7">
    <source>
        <dbReference type="Pfam" id="PF08281"/>
    </source>
</evidence>